<feature type="transmembrane region" description="Helical" evidence="1">
    <location>
        <begin position="209"/>
        <end position="231"/>
    </location>
</feature>
<feature type="signal peptide" evidence="2">
    <location>
        <begin position="1"/>
        <end position="26"/>
    </location>
</feature>
<dbReference type="WormBase" id="SRAE_2000494500">
    <property type="protein sequence ID" value="SRP11740"/>
    <property type="gene ID" value="WBGene00265192"/>
</dbReference>
<keyword evidence="1" id="KW-0472">Membrane</keyword>
<dbReference type="Proteomes" id="UP000035682">
    <property type="component" value="Unplaced"/>
</dbReference>
<dbReference type="InterPro" id="IPR019428">
    <property type="entry name" value="7TM_GPCR_serpentine_rcpt_Str"/>
</dbReference>
<dbReference type="GeneID" id="36382685"/>
<reference evidence="5" key="2">
    <citation type="submission" date="2020-12" db="UniProtKB">
        <authorList>
            <consortium name="WormBaseParasite"/>
        </authorList>
    </citation>
    <scope>IDENTIFICATION</scope>
</reference>
<feature type="transmembrane region" description="Helical" evidence="1">
    <location>
        <begin position="293"/>
        <end position="315"/>
    </location>
</feature>
<sequence length="421" mass="48979">MPLLRINIVILSTAFSLQSILQGGQSALYVFSYILKKDINIDVCSAIRLFGNTVHGIVDFIPFSLAVIRYNIIFRKEKKMTLFWISQVILVIIRLTNGIYPTISSTSKYVSNSACGYVKSNSDNFMKGLQIFSISSEIIFPIIAFIINIIILDKASRNLKRPEKESGKKEQKQLFWSLTIQILMPFFCHLPSIHLAILRMTGFHETVLHVIIVDTLNTIAYSLCVLSIIRYNKVVRQTNKHFWIFWIFQLFFIIIRLLAGIYPTISKDYVLENDFSCVYVRNIHDTFMNVLRMLSLTFEIIFPIIGFIVNIIILYKTLPMFKSSVRKDERKEQKQLFWFMTIQILMPFLLHIPSIHVFILRISGFRISLTYLFTCETLNTFAYSTSVFISTLFVPKLKHIFFGICYTSPHSNNRTVKRVPY</sequence>
<gene>
    <name evidence="3 5 6" type="ORF">SRAE_2000494500</name>
</gene>
<evidence type="ECO:0000313" key="5">
    <source>
        <dbReference type="WBParaSite" id="SRAE_2000494500.1"/>
    </source>
</evidence>
<feature type="transmembrane region" description="Helical" evidence="1">
    <location>
        <begin position="243"/>
        <end position="265"/>
    </location>
</feature>
<name>A0A090LKH6_STRRB</name>
<protein>
    <submittedName>
        <fullName evidence="5">G-protein coupled receptors family 1 profile domain-containing protein</fullName>
    </submittedName>
</protein>
<dbReference type="AlphaFoldDB" id="A0A090LKH6"/>
<reference evidence="3 4" key="1">
    <citation type="submission" date="2014-09" db="EMBL/GenBank/DDBJ databases">
        <authorList>
            <person name="Martin A.A."/>
        </authorList>
    </citation>
    <scope>NUCLEOTIDE SEQUENCE</scope>
    <source>
        <strain evidence="4">ED321</strain>
        <strain evidence="3">ED321 Heterogonic</strain>
    </source>
</reference>
<keyword evidence="4" id="KW-1185">Reference proteome</keyword>
<keyword evidence="1" id="KW-1133">Transmembrane helix</keyword>
<feature type="transmembrane region" description="Helical" evidence="1">
    <location>
        <begin position="174"/>
        <end position="197"/>
    </location>
</feature>
<dbReference type="CTD" id="36382685"/>
<dbReference type="EMBL" id="LN609529">
    <property type="protein sequence ID" value="CEF70312.1"/>
    <property type="molecule type" value="Genomic_DNA"/>
</dbReference>
<proteinExistence type="predicted"/>
<feature type="transmembrane region" description="Helical" evidence="1">
    <location>
        <begin position="82"/>
        <end position="103"/>
    </location>
</feature>
<evidence type="ECO:0000313" key="6">
    <source>
        <dbReference type="WormBase" id="SRAE_2000494500"/>
    </source>
</evidence>
<dbReference type="SUPFAM" id="SSF81321">
    <property type="entry name" value="Family A G protein-coupled receptor-like"/>
    <property type="match status" value="1"/>
</dbReference>
<dbReference type="Gene3D" id="1.20.1070.10">
    <property type="entry name" value="Rhodopsin 7-helix transmembrane proteins"/>
    <property type="match status" value="1"/>
</dbReference>
<evidence type="ECO:0000256" key="2">
    <source>
        <dbReference type="SAM" id="SignalP"/>
    </source>
</evidence>
<accession>A0A090LKH6</accession>
<keyword evidence="2" id="KW-0732">Signal</keyword>
<evidence type="ECO:0000256" key="1">
    <source>
        <dbReference type="SAM" id="Phobius"/>
    </source>
</evidence>
<dbReference type="Pfam" id="PF10326">
    <property type="entry name" value="7TM_GPCR_Str"/>
    <property type="match status" value="1"/>
</dbReference>
<feature type="transmembrane region" description="Helical" evidence="1">
    <location>
        <begin position="50"/>
        <end position="70"/>
    </location>
</feature>
<keyword evidence="1" id="KW-0812">Transmembrane</keyword>
<dbReference type="WBParaSite" id="SRAE_2000494500.1">
    <property type="protein sequence ID" value="SRAE_2000494500.1"/>
    <property type="gene ID" value="WBGene00265192"/>
</dbReference>
<organism evidence="3">
    <name type="scientific">Strongyloides ratti</name>
    <name type="common">Parasitic roundworm</name>
    <dbReference type="NCBI Taxonomy" id="34506"/>
    <lineage>
        <taxon>Eukaryota</taxon>
        <taxon>Metazoa</taxon>
        <taxon>Ecdysozoa</taxon>
        <taxon>Nematoda</taxon>
        <taxon>Chromadorea</taxon>
        <taxon>Rhabditida</taxon>
        <taxon>Tylenchina</taxon>
        <taxon>Panagrolaimomorpha</taxon>
        <taxon>Strongyloidoidea</taxon>
        <taxon>Strongyloididae</taxon>
        <taxon>Strongyloides</taxon>
    </lineage>
</organism>
<evidence type="ECO:0000313" key="4">
    <source>
        <dbReference type="Proteomes" id="UP000035682"/>
    </source>
</evidence>
<feature type="transmembrane region" description="Helical" evidence="1">
    <location>
        <begin position="131"/>
        <end position="153"/>
    </location>
</feature>
<feature type="transmembrane region" description="Helical" evidence="1">
    <location>
        <begin position="336"/>
        <end position="359"/>
    </location>
</feature>
<feature type="chain" id="PRO_5015030923" evidence="2">
    <location>
        <begin position="27"/>
        <end position="421"/>
    </location>
</feature>
<evidence type="ECO:0000313" key="3">
    <source>
        <dbReference type="EMBL" id="CEF70312.1"/>
    </source>
</evidence>
<dbReference type="RefSeq" id="XP_024509511.1">
    <property type="nucleotide sequence ID" value="XM_024643889.1"/>
</dbReference>